<proteinExistence type="predicted"/>
<evidence type="ECO:0008006" key="4">
    <source>
        <dbReference type="Google" id="ProtNLM"/>
    </source>
</evidence>
<dbReference type="EMBL" id="JAYGII010000024">
    <property type="protein sequence ID" value="MEA5446223.1"/>
    <property type="molecule type" value="Genomic_DNA"/>
</dbReference>
<sequence>MVKITTGRTLAGMLIAMGLFITGCAHNGMTDPERQSAYAEPKRQSEYFRCVGGSAIPRFTPGGNVPEELQVPRVGGCRYR</sequence>
<protein>
    <recommendedName>
        <fullName evidence="4">Lipoprotein</fullName>
    </recommendedName>
</protein>
<comment type="caution">
    <text evidence="2">The sequence shown here is derived from an EMBL/GenBank/DDBJ whole genome shotgun (WGS) entry which is preliminary data.</text>
</comment>
<feature type="signal peptide" evidence="1">
    <location>
        <begin position="1"/>
        <end position="27"/>
    </location>
</feature>
<feature type="chain" id="PRO_5042814589" description="Lipoprotein" evidence="1">
    <location>
        <begin position="28"/>
        <end position="80"/>
    </location>
</feature>
<evidence type="ECO:0000256" key="1">
    <source>
        <dbReference type="SAM" id="SignalP"/>
    </source>
</evidence>
<gene>
    <name evidence="2" type="ORF">VCB98_10365</name>
</gene>
<dbReference type="RefSeq" id="WP_346052344.1">
    <property type="nucleotide sequence ID" value="NZ_JAYGII010000024.1"/>
</dbReference>
<reference evidence="2 3" key="1">
    <citation type="submission" date="2023-12" db="EMBL/GenBank/DDBJ databases">
        <title>Whole-genome sequencing of halo(alkali)philic microorganisms from hypersaline lakes.</title>
        <authorList>
            <person name="Sorokin D.Y."/>
            <person name="Merkel A.Y."/>
            <person name="Messina E."/>
            <person name="Yakimov M."/>
        </authorList>
    </citation>
    <scope>NUCLEOTIDE SEQUENCE [LARGE SCALE GENOMIC DNA]</scope>
    <source>
        <strain evidence="2 3">AB-CW1</strain>
    </source>
</reference>
<keyword evidence="1" id="KW-0732">Signal</keyword>
<name>A0AAP6JFT1_9GAMM</name>
<organism evidence="2 3">
    <name type="scientific">Natronospira elongata</name>
    <dbReference type="NCBI Taxonomy" id="3110268"/>
    <lineage>
        <taxon>Bacteria</taxon>
        <taxon>Pseudomonadati</taxon>
        <taxon>Pseudomonadota</taxon>
        <taxon>Gammaproteobacteria</taxon>
        <taxon>Natronospirales</taxon>
        <taxon>Natronospiraceae</taxon>
        <taxon>Natronospira</taxon>
    </lineage>
</organism>
<dbReference type="Proteomes" id="UP001302316">
    <property type="component" value="Unassembled WGS sequence"/>
</dbReference>
<accession>A0AAP6JFT1</accession>
<keyword evidence="3" id="KW-1185">Reference proteome</keyword>
<dbReference type="PROSITE" id="PS51257">
    <property type="entry name" value="PROKAR_LIPOPROTEIN"/>
    <property type="match status" value="1"/>
</dbReference>
<evidence type="ECO:0000313" key="3">
    <source>
        <dbReference type="Proteomes" id="UP001302316"/>
    </source>
</evidence>
<dbReference type="AlphaFoldDB" id="A0AAP6JFT1"/>
<evidence type="ECO:0000313" key="2">
    <source>
        <dbReference type="EMBL" id="MEA5446223.1"/>
    </source>
</evidence>